<gene>
    <name evidence="1" type="ORF">Pr1d_25610</name>
</gene>
<keyword evidence="2" id="KW-1185">Reference proteome</keyword>
<name>A0A5B9QED3_9BACT</name>
<evidence type="ECO:0000313" key="1">
    <source>
        <dbReference type="EMBL" id="QEG35266.1"/>
    </source>
</evidence>
<evidence type="ECO:0000313" key="2">
    <source>
        <dbReference type="Proteomes" id="UP000323917"/>
    </source>
</evidence>
<dbReference type="KEGG" id="bgok:Pr1d_25610"/>
<reference evidence="1 2" key="1">
    <citation type="submission" date="2019-08" db="EMBL/GenBank/DDBJ databases">
        <title>Deep-cultivation of Planctomycetes and their phenomic and genomic characterization uncovers novel biology.</title>
        <authorList>
            <person name="Wiegand S."/>
            <person name="Jogler M."/>
            <person name="Boedeker C."/>
            <person name="Pinto D."/>
            <person name="Vollmers J."/>
            <person name="Rivas-Marin E."/>
            <person name="Kohn T."/>
            <person name="Peeters S.H."/>
            <person name="Heuer A."/>
            <person name="Rast P."/>
            <person name="Oberbeckmann S."/>
            <person name="Bunk B."/>
            <person name="Jeske O."/>
            <person name="Meyerdierks A."/>
            <person name="Storesund J.E."/>
            <person name="Kallscheuer N."/>
            <person name="Luecker S."/>
            <person name="Lage O.M."/>
            <person name="Pohl T."/>
            <person name="Merkel B.J."/>
            <person name="Hornburger P."/>
            <person name="Mueller R.-W."/>
            <person name="Bruemmer F."/>
            <person name="Labrenz M."/>
            <person name="Spormann A.M."/>
            <person name="Op den Camp H."/>
            <person name="Overmann J."/>
            <person name="Amann R."/>
            <person name="Jetten M.S.M."/>
            <person name="Mascher T."/>
            <person name="Medema M.H."/>
            <person name="Devos D.P."/>
            <person name="Kaster A.-K."/>
            <person name="Ovreas L."/>
            <person name="Rohde M."/>
            <person name="Galperin M.Y."/>
            <person name="Jogler C."/>
        </authorList>
    </citation>
    <scope>NUCLEOTIDE SEQUENCE [LARGE SCALE GENOMIC DNA]</scope>
    <source>
        <strain evidence="1 2">Pr1d</strain>
    </source>
</reference>
<accession>A0A5B9QED3</accession>
<organism evidence="1 2">
    <name type="scientific">Bythopirellula goksoeyrii</name>
    <dbReference type="NCBI Taxonomy" id="1400387"/>
    <lineage>
        <taxon>Bacteria</taxon>
        <taxon>Pseudomonadati</taxon>
        <taxon>Planctomycetota</taxon>
        <taxon>Planctomycetia</taxon>
        <taxon>Pirellulales</taxon>
        <taxon>Lacipirellulaceae</taxon>
        <taxon>Bythopirellula</taxon>
    </lineage>
</organism>
<dbReference type="Proteomes" id="UP000323917">
    <property type="component" value="Chromosome"/>
</dbReference>
<protein>
    <submittedName>
        <fullName evidence="1">Uncharacterized protein</fullName>
    </submittedName>
</protein>
<dbReference type="AlphaFoldDB" id="A0A5B9QED3"/>
<sequence>MELPGLRADSLLGFLAALGACRTLEVGLAWRKSGPFWIADIDTDDPFEVVVSQLLQTCQTFPAQFSQLAETDPALKFEEGVNKWREFALQYPDWACAIGCEAGEDFRRSPILMSKGGGHQHPLKMVQGQCSKISREDIELALLGPWKRIPDCGLRLDPLENRPHADNWSDPSIKNQDSQIVALGPTRLAFESFPLVPTLNRSLHAIFDRTGKIVSWALWENYLLPRAITARLFTSPPAYVSSRRHISKGNWSVSPAKAVGNSR</sequence>
<dbReference type="PROSITE" id="PS51257">
    <property type="entry name" value="PROKAR_LIPOPROTEIN"/>
    <property type="match status" value="1"/>
</dbReference>
<dbReference type="EMBL" id="CP042913">
    <property type="protein sequence ID" value="QEG35266.1"/>
    <property type="molecule type" value="Genomic_DNA"/>
</dbReference>
<proteinExistence type="predicted"/>